<dbReference type="Gene3D" id="1.20.5.110">
    <property type="match status" value="1"/>
</dbReference>
<dbReference type="GO" id="GO:0048787">
    <property type="term" value="C:presynaptic active zone membrane"/>
    <property type="evidence" value="ECO:0007669"/>
    <property type="project" value="TreeGrafter"/>
</dbReference>
<dbReference type="Gene3D" id="1.20.58.70">
    <property type="match status" value="1"/>
</dbReference>
<dbReference type="GO" id="GO:0031201">
    <property type="term" value="C:SNARE complex"/>
    <property type="evidence" value="ECO:0007669"/>
    <property type="project" value="TreeGrafter"/>
</dbReference>
<organism evidence="9 10">
    <name type="scientific">Salarias fasciatus</name>
    <name type="common">Jewelled blenny</name>
    <name type="synonym">Blennius fasciatus</name>
    <dbReference type="NCBI Taxonomy" id="181472"/>
    <lineage>
        <taxon>Eukaryota</taxon>
        <taxon>Metazoa</taxon>
        <taxon>Chordata</taxon>
        <taxon>Craniata</taxon>
        <taxon>Vertebrata</taxon>
        <taxon>Euteleostomi</taxon>
        <taxon>Actinopterygii</taxon>
        <taxon>Neopterygii</taxon>
        <taxon>Teleostei</taxon>
        <taxon>Neoteleostei</taxon>
        <taxon>Acanthomorphata</taxon>
        <taxon>Ovalentaria</taxon>
        <taxon>Blenniimorphae</taxon>
        <taxon>Blenniiformes</taxon>
        <taxon>Blennioidei</taxon>
        <taxon>Blenniidae</taxon>
        <taxon>Salariinae</taxon>
        <taxon>Salarias</taxon>
    </lineage>
</organism>
<keyword evidence="10" id="KW-1185">Reference proteome</keyword>
<evidence type="ECO:0000256" key="3">
    <source>
        <dbReference type="ARBA" id="ARBA00022448"/>
    </source>
</evidence>
<evidence type="ECO:0000256" key="4">
    <source>
        <dbReference type="ARBA" id="ARBA00023054"/>
    </source>
</evidence>
<dbReference type="GO" id="GO:0048278">
    <property type="term" value="P:vesicle docking"/>
    <property type="evidence" value="ECO:0007669"/>
    <property type="project" value="TreeGrafter"/>
</dbReference>
<keyword evidence="4 6" id="KW-0175">Coiled coil</keyword>
<reference evidence="9" key="3">
    <citation type="submission" date="2025-09" db="UniProtKB">
        <authorList>
            <consortium name="Ensembl"/>
        </authorList>
    </citation>
    <scope>IDENTIFICATION</scope>
</reference>
<dbReference type="PROSITE" id="PS50192">
    <property type="entry name" value="T_SNARE"/>
    <property type="match status" value="1"/>
</dbReference>
<sequence length="297" mass="34389">MRDRLQELQQKAQEFAADPSESINPFPAEGDDDDSVAVGVISPQAVVFEEEPVIENFLSEAQQIRDDITVLETEVLKFTQQQKTLVATMRRFSVMKKESSITRDIKLQAESLNRRLDALSKQAQQTEEQQGPAAVTTRIQRSQHAALCRKFHEVMCQYNEGLLTKQERCKHFIIRQLEVQGRDVTEEEVNEMFATGNWEVFNENLPNDARITRSQLSEIEQRHKELLNLENNMKELKDLFMDIFLLVEEQGANIEHIQTNVERTQDYVAATNEKFKLAARYKKKNPLRQLCCCCFCC</sequence>
<dbReference type="SMART" id="SM00503">
    <property type="entry name" value="SynN"/>
    <property type="match status" value="1"/>
</dbReference>
<dbReference type="InterPro" id="IPR000727">
    <property type="entry name" value="T_SNARE_dom"/>
</dbReference>
<dbReference type="Pfam" id="PF00804">
    <property type="entry name" value="Syntaxin"/>
    <property type="match status" value="1"/>
</dbReference>
<dbReference type="InterPro" id="IPR010989">
    <property type="entry name" value="SNARE"/>
</dbReference>
<dbReference type="PANTHER" id="PTHR19957:SF29">
    <property type="entry name" value="SYNTAXIN-19"/>
    <property type="match status" value="1"/>
</dbReference>
<dbReference type="SMART" id="SM00397">
    <property type="entry name" value="t_SNARE"/>
    <property type="match status" value="1"/>
</dbReference>
<dbReference type="Proteomes" id="UP000472267">
    <property type="component" value="Chromosome 16"/>
</dbReference>
<keyword evidence="5" id="KW-0472">Membrane</keyword>
<dbReference type="GO" id="GO:0005484">
    <property type="term" value="F:SNAP receptor activity"/>
    <property type="evidence" value="ECO:0007669"/>
    <property type="project" value="TreeGrafter"/>
</dbReference>
<dbReference type="AlphaFoldDB" id="A0A672FZR7"/>
<reference evidence="9" key="1">
    <citation type="submission" date="2019-06" db="EMBL/GenBank/DDBJ databases">
        <authorList>
            <consortium name="Wellcome Sanger Institute Data Sharing"/>
        </authorList>
    </citation>
    <scope>NUCLEOTIDE SEQUENCE [LARGE SCALE GENOMIC DNA]</scope>
</reference>
<evidence type="ECO:0000313" key="10">
    <source>
        <dbReference type="Proteomes" id="UP000472267"/>
    </source>
</evidence>
<evidence type="ECO:0000256" key="7">
    <source>
        <dbReference type="SAM" id="MobiDB-lite"/>
    </source>
</evidence>
<dbReference type="InterPro" id="IPR006011">
    <property type="entry name" value="Syntaxin_N"/>
</dbReference>
<name>A0A672FZR7_SALFA</name>
<feature type="domain" description="T-SNARE coiled-coil homology" evidence="8">
    <location>
        <begin position="216"/>
        <end position="278"/>
    </location>
</feature>
<evidence type="ECO:0000256" key="1">
    <source>
        <dbReference type="ARBA" id="ARBA00004184"/>
    </source>
</evidence>
<evidence type="ECO:0000259" key="8">
    <source>
        <dbReference type="PROSITE" id="PS50192"/>
    </source>
</evidence>
<dbReference type="OMA" id="CKAICCW"/>
<comment type="subcellular location">
    <subcellularLocation>
        <location evidence="1">Endomembrane system</location>
        <topology evidence="1">Peripheral membrane protein</topology>
    </subcellularLocation>
</comment>
<gene>
    <name evidence="9" type="primary">LOC115403802</name>
</gene>
<evidence type="ECO:0000313" key="9">
    <source>
        <dbReference type="Ensembl" id="ENSSFAP00005011487.1"/>
    </source>
</evidence>
<dbReference type="GO" id="GO:0000149">
    <property type="term" value="F:SNARE binding"/>
    <property type="evidence" value="ECO:0007669"/>
    <property type="project" value="TreeGrafter"/>
</dbReference>
<reference evidence="9" key="2">
    <citation type="submission" date="2025-08" db="UniProtKB">
        <authorList>
            <consortium name="Ensembl"/>
        </authorList>
    </citation>
    <scope>IDENTIFICATION</scope>
</reference>
<dbReference type="SUPFAM" id="SSF47661">
    <property type="entry name" value="t-snare proteins"/>
    <property type="match status" value="1"/>
</dbReference>
<accession>A0A672FZR7</accession>
<proteinExistence type="inferred from homology"/>
<comment type="similarity">
    <text evidence="2">Belongs to the syntaxin family.</text>
</comment>
<dbReference type="GO" id="GO:0031629">
    <property type="term" value="P:synaptic vesicle fusion to presynaptic active zone membrane"/>
    <property type="evidence" value="ECO:0007669"/>
    <property type="project" value="TreeGrafter"/>
</dbReference>
<dbReference type="GO" id="GO:0006886">
    <property type="term" value="P:intracellular protein transport"/>
    <property type="evidence" value="ECO:0007669"/>
    <property type="project" value="TreeGrafter"/>
</dbReference>
<protein>
    <submittedName>
        <fullName evidence="9">Syntaxin 19</fullName>
    </submittedName>
</protein>
<dbReference type="Ensembl" id="ENSSFAT00005011971.1">
    <property type="protein sequence ID" value="ENSSFAP00005011487.1"/>
    <property type="gene ID" value="ENSSFAG00005006414.1"/>
</dbReference>
<keyword evidence="3" id="KW-0813">Transport</keyword>
<evidence type="ECO:0000256" key="6">
    <source>
        <dbReference type="SAM" id="Coils"/>
    </source>
</evidence>
<evidence type="ECO:0000256" key="5">
    <source>
        <dbReference type="ARBA" id="ARBA00023136"/>
    </source>
</evidence>
<dbReference type="GO" id="GO:0008021">
    <property type="term" value="C:synaptic vesicle"/>
    <property type="evidence" value="ECO:0007669"/>
    <property type="project" value="TreeGrafter"/>
</dbReference>
<evidence type="ECO:0000256" key="2">
    <source>
        <dbReference type="ARBA" id="ARBA00009063"/>
    </source>
</evidence>
<feature type="region of interest" description="Disordered" evidence="7">
    <location>
        <begin position="1"/>
        <end position="32"/>
    </location>
</feature>
<feature type="coiled-coil region" evidence="6">
    <location>
        <begin position="102"/>
        <end position="129"/>
    </location>
</feature>
<dbReference type="InterPro" id="IPR045242">
    <property type="entry name" value="Syntaxin"/>
</dbReference>
<dbReference type="InParanoid" id="A0A672FZR7"/>
<dbReference type="PANTHER" id="PTHR19957">
    <property type="entry name" value="SYNTAXIN"/>
    <property type="match status" value="1"/>
</dbReference>
<dbReference type="FunFam" id="1.20.5.110:FF:000022">
    <property type="entry name" value="Syntaxin 19"/>
    <property type="match status" value="1"/>
</dbReference>